<gene>
    <name evidence="2" type="ORF">SEA_TAQUITO_82</name>
</gene>
<dbReference type="Proteomes" id="UP000224956">
    <property type="component" value="Segment"/>
</dbReference>
<accession>A0A1D8EQ79</accession>
<reference evidence="2 3" key="1">
    <citation type="submission" date="2016-07" db="EMBL/GenBank/DDBJ databases">
        <authorList>
            <person name="Henderson J.H."/>
            <person name="Agbayani G."/>
            <person name="Akanbi A."/>
            <person name="Allen L."/>
            <person name="Anton T."/>
            <person name="Bauer V."/>
            <person name="Benoit R."/>
            <person name="Bhakta Y."/>
            <person name="Binongcal M.A."/>
            <person name="Bobovsky T."/>
            <person name="Bual H."/>
            <person name="Calley B."/>
            <person name="Clark M."/>
            <person name="Conahan B."/>
            <person name="Cone E."/>
            <person name="Dardis C."/>
            <person name="Fangman M."/>
            <person name="Flatgard B."/>
            <person name="Focht K."/>
            <person name="Geraci K."/>
            <person name="Goodwin B."/>
            <person name="Hanson H."/>
            <person name="Hunt G."/>
            <person name="Hutton S."/>
            <person name="Illback M."/>
            <person name="Jamsa A."/>
            <person name="Konzek B."/>
            <person name="Kraus A."/>
            <person name="Kuenzi M."/>
            <person name="Laird K."/>
            <person name="Lieb M."/>
            <person name="MacKenzie A."/>
            <person name="Maurer K."/>
            <person name="Miera M."/>
            <person name="Mishler B."/>
            <person name="Naughton C."/>
            <person name="Nease R."/>
            <person name="Nelson B."/>
            <person name="Nigg N."/>
            <person name="O'Sullivan K."/>
            <person name="Orion I."/>
            <person name="Peterson C."/>
            <person name="Peterson S."/>
            <person name="Roletto M."/>
            <person name="Rush L."/>
            <person name="Schlatter T."/>
            <person name="Seidl R."/>
            <person name="Sevy E."/>
            <person name="Sonderby V."/>
            <person name="Souers H."/>
            <person name="Syvertson H."/>
            <person name="Taggard K."/>
            <person name="Takasugi J."/>
            <person name="Tietge S."/>
            <person name="Vasquez C."/>
            <person name="Velasco R."/>
            <person name="Virk M."/>
            <person name="Vologdin S."/>
            <person name="Wing S."/>
            <person name="Winslow J."/>
            <person name="Young E."/>
            <person name="Cunanan N."/>
            <person name="Dasiuk E."/>
            <person name="Fudge K."/>
            <person name="Murphy A."/>
            <person name="Poxleitner M.K."/>
            <person name="Ettinger A.-S.H."/>
            <person name="Anders K.R."/>
            <person name="Schaff J.E."/>
            <person name="Dashiell C.L."/>
            <person name="Macialek J.A."/>
            <person name="Braun M.A."/>
            <person name="Delesalle V.A."/>
            <person name="Hughes L.E."/>
            <person name="Ware V.C."/>
            <person name="Bradley K.W."/>
            <person name="Barker L.P."/>
            <person name="Asai D.J."/>
            <person name="Bowman C.A."/>
            <person name="Russell D.A."/>
            <person name="Pope W.H."/>
            <person name="Jacobs-Sera D."/>
            <person name="Hendrix R.W."/>
            <person name="Hatfull G.F."/>
        </authorList>
    </citation>
    <scope>NUCLEOTIDE SEQUENCE [LARGE SCALE GENOMIC DNA]</scope>
</reference>
<protein>
    <submittedName>
        <fullName evidence="2">Uncharacterized protein</fullName>
    </submittedName>
</protein>
<dbReference type="EMBL" id="KX621007">
    <property type="protein sequence ID" value="AOT23202.1"/>
    <property type="molecule type" value="Genomic_DNA"/>
</dbReference>
<keyword evidence="3" id="KW-1185">Reference proteome</keyword>
<evidence type="ECO:0000313" key="2">
    <source>
        <dbReference type="EMBL" id="AOT23202.1"/>
    </source>
</evidence>
<keyword evidence="1" id="KW-0175">Coiled coil</keyword>
<evidence type="ECO:0000256" key="1">
    <source>
        <dbReference type="SAM" id="Coils"/>
    </source>
</evidence>
<organism evidence="2 3">
    <name type="scientific">Mycobacterium phage Taquito</name>
    <dbReference type="NCBI Taxonomy" id="1897500"/>
    <lineage>
        <taxon>Viruses</taxon>
        <taxon>Duplodnaviria</taxon>
        <taxon>Heunggongvirae</taxon>
        <taxon>Uroviricota</taxon>
        <taxon>Caudoviricetes</taxon>
        <taxon>Weiservirinae</taxon>
        <taxon>Fionnbharthvirus</taxon>
        <taxon>Fionnbharthvirus taquito</taxon>
    </lineage>
</organism>
<evidence type="ECO:0000313" key="3">
    <source>
        <dbReference type="Proteomes" id="UP000224956"/>
    </source>
</evidence>
<name>A0A1D8EQ79_9CAUD</name>
<proteinExistence type="predicted"/>
<feature type="coiled-coil region" evidence="1">
    <location>
        <begin position="32"/>
        <end position="85"/>
    </location>
</feature>
<sequence>MNRTPEQLAAINRETVMLNRILGLDRTADEREADLIRTANKAEAAVDRLLAEARAALDAGDPVEAEALTNRAEAMNRTAAMYRRQAANV</sequence>